<organism evidence="2">
    <name type="scientific">Anopheles braziliensis</name>
    <dbReference type="NCBI Taxonomy" id="58242"/>
    <lineage>
        <taxon>Eukaryota</taxon>
        <taxon>Metazoa</taxon>
        <taxon>Ecdysozoa</taxon>
        <taxon>Arthropoda</taxon>
        <taxon>Hexapoda</taxon>
        <taxon>Insecta</taxon>
        <taxon>Pterygota</taxon>
        <taxon>Neoptera</taxon>
        <taxon>Endopterygota</taxon>
        <taxon>Diptera</taxon>
        <taxon>Nematocera</taxon>
        <taxon>Culicoidea</taxon>
        <taxon>Culicidae</taxon>
        <taxon>Anophelinae</taxon>
        <taxon>Anopheles</taxon>
    </lineage>
</organism>
<keyword evidence="1" id="KW-0732">Signal</keyword>
<sequence length="130" mass="14576">MMVSMFSYFRFCLFVHVVSLICCGGPSKKNTSCAPASVSRRKNSSACCSIIRTRVPQSMLFLSEQNNPNNAIKSITTKGRRDRLAAFRIAGSIQTGKTPFFKCLCIYVCKCRTPIFAEYKLVTLNYSFLS</sequence>
<feature type="chain" id="PRO_5014610685" evidence="1">
    <location>
        <begin position="21"/>
        <end position="130"/>
    </location>
</feature>
<dbReference type="AlphaFoldDB" id="A0A2M3ZUG8"/>
<reference evidence="2" key="1">
    <citation type="submission" date="2018-01" db="EMBL/GenBank/DDBJ databases">
        <title>An insight into the sialome of Amazonian anophelines.</title>
        <authorList>
            <person name="Ribeiro J.M."/>
            <person name="Scarpassa V."/>
            <person name="Calvo E."/>
        </authorList>
    </citation>
    <scope>NUCLEOTIDE SEQUENCE</scope>
    <source>
        <tissue evidence="2">Salivary glands</tissue>
    </source>
</reference>
<feature type="signal peptide" evidence="1">
    <location>
        <begin position="1"/>
        <end position="20"/>
    </location>
</feature>
<evidence type="ECO:0000313" key="2">
    <source>
        <dbReference type="EMBL" id="MBW32159.1"/>
    </source>
</evidence>
<name>A0A2M3ZUG8_9DIPT</name>
<protein>
    <submittedName>
        <fullName evidence="2">Putative secreted peptide</fullName>
    </submittedName>
</protein>
<proteinExistence type="predicted"/>
<accession>A0A2M3ZUG8</accession>
<evidence type="ECO:0000256" key="1">
    <source>
        <dbReference type="SAM" id="SignalP"/>
    </source>
</evidence>
<dbReference type="EMBL" id="GGFM01011408">
    <property type="protein sequence ID" value="MBW32159.1"/>
    <property type="molecule type" value="Transcribed_RNA"/>
</dbReference>